<comment type="caution">
    <text evidence="1">The sequence shown here is derived from an EMBL/GenBank/DDBJ whole genome shotgun (WGS) entry which is preliminary data.</text>
</comment>
<reference evidence="1 2" key="1">
    <citation type="submission" date="2015-10" db="EMBL/GenBank/DDBJ databases">
        <title>Genome analyses suggest a sexual origin of heterokaryosis in a supposedly ancient asexual fungus.</title>
        <authorList>
            <person name="Ropars J."/>
            <person name="Sedzielewska K."/>
            <person name="Noel J."/>
            <person name="Charron P."/>
            <person name="Farinelli L."/>
            <person name="Marton T."/>
            <person name="Kruger M."/>
            <person name="Pelin A."/>
            <person name="Brachmann A."/>
            <person name="Corradi N."/>
        </authorList>
    </citation>
    <scope>NUCLEOTIDE SEQUENCE [LARGE SCALE GENOMIC DNA]</scope>
    <source>
        <strain evidence="1 2">A4</strain>
    </source>
</reference>
<protein>
    <submittedName>
        <fullName evidence="1">Uncharacterized protein</fullName>
    </submittedName>
</protein>
<dbReference type="VEuPathDB" id="FungiDB:RhiirFUN_006758"/>
<dbReference type="Proteomes" id="UP000234323">
    <property type="component" value="Unassembled WGS sequence"/>
</dbReference>
<dbReference type="EMBL" id="LLXI01000780">
    <property type="protein sequence ID" value="PKY49752.1"/>
    <property type="molecule type" value="Genomic_DNA"/>
</dbReference>
<gene>
    <name evidence="1" type="ORF">RhiirA4_465861</name>
</gene>
<evidence type="ECO:0000313" key="2">
    <source>
        <dbReference type="Proteomes" id="UP000234323"/>
    </source>
</evidence>
<proteinExistence type="predicted"/>
<dbReference type="VEuPathDB" id="FungiDB:RhiirA1_398365"/>
<dbReference type="VEuPathDB" id="FungiDB:FUN_004602"/>
<accession>A0A2I1GSX5</accession>
<evidence type="ECO:0000313" key="1">
    <source>
        <dbReference type="EMBL" id="PKY49752.1"/>
    </source>
</evidence>
<keyword evidence="2" id="KW-1185">Reference proteome</keyword>
<sequence length="186" mass="21875">MDSTTHKTFKFYLPLPNDTRIYCVTYTALNLLFEIAQLLNNGINLSHIPDYQFPHHYNIQFLIRQFVESQIYQPNGIQQQSFGFQPNSQVYSSDSNPLNNNNNEPNILINDGTHINIASPAPQKTFEFYLPSSYDMLIYHQQFQLSVKNYNNNIQQPTFDTVSIQVYSDNEKYERRKYARWSPDSK</sequence>
<organism evidence="1 2">
    <name type="scientific">Rhizophagus irregularis</name>
    <dbReference type="NCBI Taxonomy" id="588596"/>
    <lineage>
        <taxon>Eukaryota</taxon>
        <taxon>Fungi</taxon>
        <taxon>Fungi incertae sedis</taxon>
        <taxon>Mucoromycota</taxon>
        <taxon>Glomeromycotina</taxon>
        <taxon>Glomeromycetes</taxon>
        <taxon>Glomerales</taxon>
        <taxon>Glomeraceae</taxon>
        <taxon>Rhizophagus</taxon>
    </lineage>
</organism>
<name>A0A2I1GSX5_9GLOM</name>
<dbReference type="AlphaFoldDB" id="A0A2I1GSX5"/>